<keyword evidence="1" id="KW-0472">Membrane</keyword>
<comment type="caution">
    <text evidence="2">The sequence shown here is derived from an EMBL/GenBank/DDBJ whole genome shotgun (WGS) entry which is preliminary data.</text>
</comment>
<proteinExistence type="predicted"/>
<accession>A0ABN9Y300</accession>
<feature type="non-terminal residue" evidence="2">
    <location>
        <position position="49"/>
    </location>
</feature>
<keyword evidence="1" id="KW-1133">Transmembrane helix</keyword>
<keyword evidence="3" id="KW-1185">Reference proteome</keyword>
<keyword evidence="1" id="KW-0812">Transmembrane</keyword>
<gene>
    <name evidence="2" type="ORF">PCOR1329_LOCUS82033</name>
</gene>
<reference evidence="2" key="1">
    <citation type="submission" date="2023-10" db="EMBL/GenBank/DDBJ databases">
        <authorList>
            <person name="Chen Y."/>
            <person name="Shah S."/>
            <person name="Dougan E. K."/>
            <person name="Thang M."/>
            <person name="Chan C."/>
        </authorList>
    </citation>
    <scope>NUCLEOTIDE SEQUENCE [LARGE SCALE GENOMIC DNA]</scope>
</reference>
<evidence type="ECO:0000313" key="2">
    <source>
        <dbReference type="EMBL" id="CAK0906853.1"/>
    </source>
</evidence>
<feature type="transmembrane region" description="Helical" evidence="1">
    <location>
        <begin position="25"/>
        <end position="44"/>
    </location>
</feature>
<dbReference type="Proteomes" id="UP001189429">
    <property type="component" value="Unassembled WGS sequence"/>
</dbReference>
<sequence length="49" mass="5410">GFLYDHGERGVQRSLRHRGVRYLQLYRGVGAHMVAAGAGLLVLLGRPVH</sequence>
<evidence type="ECO:0000313" key="3">
    <source>
        <dbReference type="Proteomes" id="UP001189429"/>
    </source>
</evidence>
<protein>
    <submittedName>
        <fullName evidence="2">Uncharacterized protein</fullName>
    </submittedName>
</protein>
<dbReference type="EMBL" id="CAUYUJ010021756">
    <property type="protein sequence ID" value="CAK0906853.1"/>
    <property type="molecule type" value="Genomic_DNA"/>
</dbReference>
<feature type="non-terminal residue" evidence="2">
    <location>
        <position position="1"/>
    </location>
</feature>
<organism evidence="2 3">
    <name type="scientific">Prorocentrum cordatum</name>
    <dbReference type="NCBI Taxonomy" id="2364126"/>
    <lineage>
        <taxon>Eukaryota</taxon>
        <taxon>Sar</taxon>
        <taxon>Alveolata</taxon>
        <taxon>Dinophyceae</taxon>
        <taxon>Prorocentrales</taxon>
        <taxon>Prorocentraceae</taxon>
        <taxon>Prorocentrum</taxon>
    </lineage>
</organism>
<evidence type="ECO:0000256" key="1">
    <source>
        <dbReference type="SAM" id="Phobius"/>
    </source>
</evidence>
<name>A0ABN9Y300_9DINO</name>